<accession>A0A1W6LHB6</accession>
<dbReference type="EMBL" id="CP015118">
    <property type="protein sequence ID" value="ARN23587.1"/>
    <property type="molecule type" value="Genomic_DNA"/>
</dbReference>
<protein>
    <submittedName>
        <fullName evidence="1">Uncharacterized protein</fullName>
    </submittedName>
</protein>
<dbReference type="KEGG" id="rgu:A4W93_28865"/>
<keyword evidence="2" id="KW-1185">Reference proteome</keyword>
<gene>
    <name evidence="1" type="ORF">A4W93_28865</name>
</gene>
<sequence length="93" mass="9551">MNITPTPITAAIAGLLAGLVMPVLWTRLGGESLALVAAFLLVVALPAHAFVVGFSRGEPAASRALDTALLKRVGAWLSAAVVAIVFAHFFVGQ</sequence>
<dbReference type="STRING" id="946333.A4W93_28865"/>
<evidence type="ECO:0000313" key="2">
    <source>
        <dbReference type="Proteomes" id="UP000193427"/>
    </source>
</evidence>
<organism evidence="1 2">
    <name type="scientific">Piscinibacter gummiphilus</name>
    <dbReference type="NCBI Taxonomy" id="946333"/>
    <lineage>
        <taxon>Bacteria</taxon>
        <taxon>Pseudomonadati</taxon>
        <taxon>Pseudomonadota</taxon>
        <taxon>Betaproteobacteria</taxon>
        <taxon>Burkholderiales</taxon>
        <taxon>Sphaerotilaceae</taxon>
        <taxon>Piscinibacter</taxon>
    </lineage>
</organism>
<dbReference type="RefSeq" id="WP_085753914.1">
    <property type="nucleotide sequence ID" value="NZ_BSPR01000022.1"/>
</dbReference>
<dbReference type="AlphaFoldDB" id="A0A1W6LHB6"/>
<evidence type="ECO:0000313" key="1">
    <source>
        <dbReference type="EMBL" id="ARN23587.1"/>
    </source>
</evidence>
<proteinExistence type="predicted"/>
<reference evidence="1 2" key="1">
    <citation type="submission" date="2016-04" db="EMBL/GenBank/DDBJ databases">
        <title>Complete genome sequence of natural rubber-degrading, novel Gram-negative bacterium, Rhizobacter gummiphilus strain NS21.</title>
        <authorList>
            <person name="Tabata M."/>
            <person name="Kasai D."/>
            <person name="Fukuda M."/>
        </authorList>
    </citation>
    <scope>NUCLEOTIDE SEQUENCE [LARGE SCALE GENOMIC DNA]</scope>
    <source>
        <strain evidence="1 2">NS21</strain>
    </source>
</reference>
<name>A0A1W6LHB6_9BURK</name>
<dbReference type="Proteomes" id="UP000193427">
    <property type="component" value="Chromosome"/>
</dbReference>